<evidence type="ECO:0000313" key="3">
    <source>
        <dbReference type="Proteomes" id="UP000595662"/>
    </source>
</evidence>
<dbReference type="PANTHER" id="PTHR42937:SF1">
    <property type="entry name" value="DIAMINOPROPIONATE AMMONIA-LYASE"/>
    <property type="match status" value="1"/>
</dbReference>
<proteinExistence type="predicted"/>
<dbReference type="Pfam" id="PF00291">
    <property type="entry name" value="PALP"/>
    <property type="match status" value="1"/>
</dbReference>
<evidence type="ECO:0000313" key="2">
    <source>
        <dbReference type="EMBL" id="QQK45785.1"/>
    </source>
</evidence>
<dbReference type="Proteomes" id="UP000595662">
    <property type="component" value="Chromosome 4"/>
</dbReference>
<dbReference type="PANTHER" id="PTHR42937">
    <property type="match status" value="1"/>
</dbReference>
<name>A0A7T7BN17_PENDI</name>
<sequence>MENHGRAVAFMARLLGIEARILVPRSLNHRTRDIIAVEGAQLAIVQGDYDQAVPEAMNETHVGQGCTSHSEYGVRGNELAQLGLAGSLMITPAGVGSFVHAVTKRCKSHSTSISVVSVEPDTAACLSSSVAAGKPVTVQTSSTIMNAGPCGGASLAALRQLAVSKEATSPLSMNSVVILLNTEGVRDYPVPKDVSVDDAVGSSQTLTQINSSNPTLSVTDGVGGTEIINDLAAWFSHRDIEHHWIEKVAG</sequence>
<dbReference type="RefSeq" id="XP_014535948.2">
    <property type="nucleotide sequence ID" value="XM_014680462.2"/>
</dbReference>
<dbReference type="KEGG" id="pdp:PDIP_33440"/>
<dbReference type="SUPFAM" id="SSF53686">
    <property type="entry name" value="Tryptophan synthase beta subunit-like PLP-dependent enzymes"/>
    <property type="match status" value="1"/>
</dbReference>
<dbReference type="VEuPathDB" id="FungiDB:PDIP_33440"/>
<protein>
    <submittedName>
        <fullName evidence="2">Diaminopropionate ammonia-lyase, putative</fullName>
    </submittedName>
</protein>
<feature type="domain" description="Tryptophan synthase beta chain-like PALP" evidence="1">
    <location>
        <begin position="3"/>
        <end position="146"/>
    </location>
</feature>
<dbReference type="GO" id="GO:0016829">
    <property type="term" value="F:lyase activity"/>
    <property type="evidence" value="ECO:0007669"/>
    <property type="project" value="UniProtKB-KW"/>
</dbReference>
<organism evidence="2 3">
    <name type="scientific">Penicillium digitatum</name>
    <name type="common">Green mold</name>
    <dbReference type="NCBI Taxonomy" id="36651"/>
    <lineage>
        <taxon>Eukaryota</taxon>
        <taxon>Fungi</taxon>
        <taxon>Dikarya</taxon>
        <taxon>Ascomycota</taxon>
        <taxon>Pezizomycotina</taxon>
        <taxon>Eurotiomycetes</taxon>
        <taxon>Eurotiomycetidae</taxon>
        <taxon>Eurotiales</taxon>
        <taxon>Aspergillaceae</taxon>
        <taxon>Penicillium</taxon>
    </lineage>
</organism>
<reference evidence="2 3" key="1">
    <citation type="submission" date="2020-08" db="EMBL/GenBank/DDBJ databases">
        <title>The completed genome sequence of the pathogenic ascomycete fungus Penicillium digitatum.</title>
        <authorList>
            <person name="Wang M."/>
        </authorList>
    </citation>
    <scope>NUCLEOTIDE SEQUENCE [LARGE SCALE GENOMIC DNA]</scope>
    <source>
        <strain evidence="2 3">PdW03</strain>
    </source>
</reference>
<dbReference type="InterPro" id="IPR001926">
    <property type="entry name" value="TrpB-like_PALP"/>
</dbReference>
<keyword evidence="2" id="KW-0456">Lyase</keyword>
<dbReference type="AlphaFoldDB" id="A0A7T7BN17"/>
<evidence type="ECO:0000259" key="1">
    <source>
        <dbReference type="Pfam" id="PF00291"/>
    </source>
</evidence>
<dbReference type="GeneID" id="26231664"/>
<dbReference type="InterPro" id="IPR036052">
    <property type="entry name" value="TrpB-like_PALP_sf"/>
</dbReference>
<dbReference type="EMBL" id="CP060777">
    <property type="protein sequence ID" value="QQK45785.1"/>
    <property type="molecule type" value="Genomic_DNA"/>
</dbReference>
<dbReference type="VEuPathDB" id="FungiDB:PDIP_33430"/>
<accession>A0A7T7BN17</accession>
<gene>
    <name evidence="2" type="ORF">Pdw03_0683</name>
</gene>
<dbReference type="Gene3D" id="3.40.50.1100">
    <property type="match status" value="2"/>
</dbReference>